<keyword evidence="1" id="KW-0175">Coiled coil</keyword>
<dbReference type="EMBL" id="LLXI01000405">
    <property type="protein sequence ID" value="PKY45734.1"/>
    <property type="molecule type" value="Genomic_DNA"/>
</dbReference>
<reference evidence="3 4" key="1">
    <citation type="submission" date="2015-10" db="EMBL/GenBank/DDBJ databases">
        <title>Genome analyses suggest a sexual origin of heterokaryosis in a supposedly ancient asexual fungus.</title>
        <authorList>
            <person name="Ropars J."/>
            <person name="Sedzielewska K."/>
            <person name="Noel J."/>
            <person name="Charron P."/>
            <person name="Farinelli L."/>
            <person name="Marton T."/>
            <person name="Kruger M."/>
            <person name="Pelin A."/>
            <person name="Brachmann A."/>
            <person name="Corradi N."/>
        </authorList>
    </citation>
    <scope>NUCLEOTIDE SEQUENCE [LARGE SCALE GENOMIC DNA]</scope>
    <source>
        <strain evidence="3 4">A4</strain>
    </source>
</reference>
<dbReference type="VEuPathDB" id="FungiDB:RhiirFUN_013131"/>
<feature type="region of interest" description="Disordered" evidence="2">
    <location>
        <begin position="101"/>
        <end position="122"/>
    </location>
</feature>
<keyword evidence="4" id="KW-1185">Reference proteome</keyword>
<proteinExistence type="predicted"/>
<evidence type="ECO:0000256" key="1">
    <source>
        <dbReference type="SAM" id="Coils"/>
    </source>
</evidence>
<evidence type="ECO:0000313" key="4">
    <source>
        <dbReference type="Proteomes" id="UP000234323"/>
    </source>
</evidence>
<evidence type="ECO:0008006" key="5">
    <source>
        <dbReference type="Google" id="ProtNLM"/>
    </source>
</evidence>
<feature type="compositionally biased region" description="Acidic residues" evidence="2">
    <location>
        <begin position="106"/>
        <end position="117"/>
    </location>
</feature>
<gene>
    <name evidence="3" type="ORF">RhiirA4_517718</name>
</gene>
<dbReference type="AlphaFoldDB" id="A0A2I1GGJ3"/>
<protein>
    <recommendedName>
        <fullName evidence="5">Ion transport domain-containing protein</fullName>
    </recommendedName>
</protein>
<feature type="coiled-coil region" evidence="1">
    <location>
        <begin position="1084"/>
        <end position="1156"/>
    </location>
</feature>
<name>A0A2I1GGJ3_9GLOM</name>
<comment type="caution">
    <text evidence="3">The sequence shown here is derived from an EMBL/GenBank/DDBJ whole genome shotgun (WGS) entry which is preliminary data.</text>
</comment>
<dbReference type="Proteomes" id="UP000234323">
    <property type="component" value="Unassembled WGS sequence"/>
</dbReference>
<organism evidence="3 4">
    <name type="scientific">Rhizophagus irregularis</name>
    <dbReference type="NCBI Taxonomy" id="588596"/>
    <lineage>
        <taxon>Eukaryota</taxon>
        <taxon>Fungi</taxon>
        <taxon>Fungi incertae sedis</taxon>
        <taxon>Mucoromycota</taxon>
        <taxon>Glomeromycotina</taxon>
        <taxon>Glomeromycetes</taxon>
        <taxon>Glomerales</taxon>
        <taxon>Glomeraceae</taxon>
        <taxon>Rhizophagus</taxon>
    </lineage>
</organism>
<dbReference type="VEuPathDB" id="FungiDB:FUN_016379"/>
<evidence type="ECO:0000256" key="2">
    <source>
        <dbReference type="SAM" id="MobiDB-lite"/>
    </source>
</evidence>
<dbReference type="VEuPathDB" id="FungiDB:RhiirA1_443284"/>
<accession>A0A2I1GGJ3</accession>
<evidence type="ECO:0000313" key="3">
    <source>
        <dbReference type="EMBL" id="PKY45734.1"/>
    </source>
</evidence>
<sequence length="1177" mass="138929">MANEENYNNLSVYNPGTSRKSIDREQEVIIIKHDHVKNVDVTFTEPYNKYMNASSIKTTLSYNRETLQIKLLENTDSICKMIEQFKIGGDFTKSQERQHTIIVDGDVNDEDDGDDEGKETTSTKDENFGWSIDISNLYTKDVKSKCKYFIYVAVSRIVDKDLMNIPEKTRNGTTIIYRLELENGNENYKHTAENTISYRISGISGICRFIHESKSEKVPNSESNKECFTLRRFVILILNFDGIHSFDCKDKFELSKKFYYPQCIKHELKALDSPTISDCINLLQSYIYDKYFLVENYKDNVQLLEVYDLEKMKLETITMRVEGSQDKLIRKYNRIHFSVSKNKQLLCFTRGLQSVKLYFMENGLEAISKKFKSIEKIYLLEFIQDSKKLLVIGSSDPEEKKLKLIIWDMYNFEESETPIELDNFLKKDNLTTRLARIYGIILQIDDSGEVSSVFKELEEEKEKDIIISPANKLLGSPGKKPNGNPDKRHTIYYDKNTNPYFKPIVVEKEPWVLGDYDRKSYCLYQNKNGSEIETLQLIVGRSTIQVWHQITSDDKNKSKDELPNEGEPFLEYIWTNDIPVNQESKETRLQIENFEYESNDDELNDFKLNDFCLKVYWYEKVSKDGSEDELEEFKMEKVIRRQDIIDKVNAVRYACKALEFINKRTKSLVNYTKEHHCEEMVEYINRIIWKFIKYKPDDFRLLDVRRREIKDTIIVAYLLEYYSRHATDYAGWMSTVSKALPLLFKYNYDDYVKKLFRKECFANQNYLSVQKHNITIPVNYHGIKFRTLEVNLVNLHSNKIKLHSMIWETYKSIRNTIYKKLEEWINKDFEKQPLALRVVPLPEFTINNRASQQNNSEGGNFLLNIFLFLFIPRWFILLYDPNTEIIKTKDSTFSGTATNPVNGQEIMNVTMKADFDPTDRNDNPFSYFSTSIISAYYWLNGDFVQRDSFDFWAVEVFTFIASLLLVTILQNMLIAFMSEKDYDEFSLWKYDIDFEGEIKKFNIMKKSLNNNIENLIKYFNQKNDKKYDDIDDIDIKKEIEEFKIKKKNLNDNIDNLINYFEDQKIKENGNVDINIEIGKFKTMKNNLNDNIENLIKIFEDQKNDNDADNIDINKKIEDLNDNIDNLIKNLVRKCNKNNLNDNIDELIKNLEDQKSDNDVNNNIEINKKIEILKAIKY</sequence>